<name>A0A4Y1ZPV8_ARAVE</name>
<comment type="caution">
    <text evidence="1">The sequence shown here is derived from an EMBL/GenBank/DDBJ whole genome shotgun (WGS) entry which is preliminary data.</text>
</comment>
<keyword evidence="2" id="KW-1185">Reference proteome</keyword>
<organism evidence="1 2">
    <name type="scientific">Araneus ventricosus</name>
    <name type="common">Orbweaver spider</name>
    <name type="synonym">Epeira ventricosa</name>
    <dbReference type="NCBI Taxonomy" id="182803"/>
    <lineage>
        <taxon>Eukaryota</taxon>
        <taxon>Metazoa</taxon>
        <taxon>Ecdysozoa</taxon>
        <taxon>Arthropoda</taxon>
        <taxon>Chelicerata</taxon>
        <taxon>Arachnida</taxon>
        <taxon>Araneae</taxon>
        <taxon>Araneomorphae</taxon>
        <taxon>Entelegynae</taxon>
        <taxon>Araneoidea</taxon>
        <taxon>Araneidae</taxon>
        <taxon>Araneus</taxon>
    </lineage>
</organism>
<dbReference type="AlphaFoldDB" id="A0A4Y1ZPV8"/>
<accession>A0A4Y1ZPV8</accession>
<feature type="non-terminal residue" evidence="1">
    <location>
        <position position="1"/>
    </location>
</feature>
<sequence>ELCNAAAFLRYKIRFLKERFRRPFRINASETDRHPLDMHESSLYNTSPRKLAAYDDARHHCLLSIADLPSPKTPF</sequence>
<protein>
    <submittedName>
        <fullName evidence="1">Uncharacterized protein</fullName>
    </submittedName>
</protein>
<evidence type="ECO:0000313" key="1">
    <source>
        <dbReference type="EMBL" id="GBL60212.1"/>
    </source>
</evidence>
<reference evidence="1 2" key="1">
    <citation type="journal article" date="2019" name="Sci. Rep.">
        <title>Orb-weaving spider Araneus ventricosus genome elucidates the spidroin gene catalogue.</title>
        <authorList>
            <person name="Kono N."/>
            <person name="Nakamura H."/>
            <person name="Ohtoshi R."/>
            <person name="Moran D.A.P."/>
            <person name="Shinohara A."/>
            <person name="Yoshida Y."/>
            <person name="Fujiwara M."/>
            <person name="Mori M."/>
            <person name="Tomita M."/>
            <person name="Arakawa K."/>
        </authorList>
    </citation>
    <scope>NUCLEOTIDE SEQUENCE [LARGE SCALE GENOMIC DNA]</scope>
</reference>
<evidence type="ECO:0000313" key="2">
    <source>
        <dbReference type="Proteomes" id="UP000499080"/>
    </source>
</evidence>
<proteinExistence type="predicted"/>
<dbReference type="Proteomes" id="UP000499080">
    <property type="component" value="Unassembled WGS sequence"/>
</dbReference>
<dbReference type="EMBL" id="BGPR01226972">
    <property type="protein sequence ID" value="GBL60212.1"/>
    <property type="molecule type" value="Genomic_DNA"/>
</dbReference>
<gene>
    <name evidence="1" type="ORF">AVEN_52522_1</name>
</gene>